<feature type="chain" id="PRO_5043853158" description="von Willebrand factor A domain-containing protein 7-like" evidence="6">
    <location>
        <begin position="20"/>
        <end position="857"/>
    </location>
</feature>
<dbReference type="GO" id="GO:0005576">
    <property type="term" value="C:extracellular region"/>
    <property type="evidence" value="ECO:0007669"/>
    <property type="project" value="UniProtKB-SubCell"/>
</dbReference>
<dbReference type="AlphaFoldDB" id="A0AAV2J680"/>
<dbReference type="Pfam" id="PF23619">
    <property type="entry name" value="Ig_VWA7"/>
    <property type="match status" value="1"/>
</dbReference>
<evidence type="ECO:0000256" key="3">
    <source>
        <dbReference type="ARBA" id="ARBA00022729"/>
    </source>
</evidence>
<evidence type="ECO:0000259" key="9">
    <source>
        <dbReference type="Pfam" id="PF25106"/>
    </source>
</evidence>
<evidence type="ECO:0000259" key="8">
    <source>
        <dbReference type="Pfam" id="PF23619"/>
    </source>
</evidence>
<keyword evidence="4" id="KW-0325">Glycoprotein</keyword>
<dbReference type="PANTHER" id="PTHR14905:SF18">
    <property type="entry name" value="VON WILLEBRAND FACTOR A DOMAIN-CONTAINING 10, TANDEM DUPLICATE 1-RELATED"/>
    <property type="match status" value="1"/>
</dbReference>
<dbReference type="Proteomes" id="UP001497482">
    <property type="component" value="Chromosome 11"/>
</dbReference>
<organism evidence="11 12">
    <name type="scientific">Knipowitschia caucasica</name>
    <name type="common">Caucasian dwarf goby</name>
    <name type="synonym">Pomatoschistus caucasicus</name>
    <dbReference type="NCBI Taxonomy" id="637954"/>
    <lineage>
        <taxon>Eukaryota</taxon>
        <taxon>Metazoa</taxon>
        <taxon>Chordata</taxon>
        <taxon>Craniata</taxon>
        <taxon>Vertebrata</taxon>
        <taxon>Euteleostomi</taxon>
        <taxon>Actinopterygii</taxon>
        <taxon>Neopterygii</taxon>
        <taxon>Teleostei</taxon>
        <taxon>Neoteleostei</taxon>
        <taxon>Acanthomorphata</taxon>
        <taxon>Gobiaria</taxon>
        <taxon>Gobiiformes</taxon>
        <taxon>Gobioidei</taxon>
        <taxon>Gobiidae</taxon>
        <taxon>Gobiinae</taxon>
        <taxon>Knipowitschia</taxon>
    </lineage>
</organism>
<keyword evidence="2" id="KW-0964">Secreted</keyword>
<evidence type="ECO:0000259" key="7">
    <source>
        <dbReference type="Pfam" id="PF23560"/>
    </source>
</evidence>
<gene>
    <name evidence="11" type="ORF">KC01_LOCUS5036</name>
</gene>
<feature type="signal peptide" evidence="6">
    <location>
        <begin position="1"/>
        <end position="19"/>
    </location>
</feature>
<evidence type="ECO:0000256" key="4">
    <source>
        <dbReference type="ARBA" id="ARBA00023180"/>
    </source>
</evidence>
<reference evidence="11 12" key="1">
    <citation type="submission" date="2024-04" db="EMBL/GenBank/DDBJ databases">
        <authorList>
            <person name="Waldvogel A.-M."/>
            <person name="Schoenle A."/>
        </authorList>
    </citation>
    <scope>NUCLEOTIDE SEQUENCE [LARGE SCALE GENOMIC DNA]</scope>
</reference>
<dbReference type="InterPro" id="IPR052577">
    <property type="entry name" value="VWA7"/>
</dbReference>
<keyword evidence="3 6" id="KW-0732">Signal</keyword>
<evidence type="ECO:0008006" key="13">
    <source>
        <dbReference type="Google" id="ProtNLM"/>
    </source>
</evidence>
<keyword evidence="12" id="KW-1185">Reference proteome</keyword>
<protein>
    <recommendedName>
        <fullName evidence="13">von Willebrand factor A domain-containing protein 7-like</fullName>
    </recommendedName>
</protein>
<evidence type="ECO:0000313" key="11">
    <source>
        <dbReference type="EMBL" id="CAL1573074.1"/>
    </source>
</evidence>
<feature type="domain" description="Hemicentin-1-like von Willebrand factor A" evidence="9">
    <location>
        <begin position="297"/>
        <end position="448"/>
    </location>
</feature>
<dbReference type="Gene3D" id="3.40.50.410">
    <property type="entry name" value="von Willebrand factor, type A domain"/>
    <property type="match status" value="1"/>
</dbReference>
<dbReference type="InterPro" id="IPR056475">
    <property type="entry name" value="GBD_Hemicentin/VWA7"/>
</dbReference>
<dbReference type="EMBL" id="OZ035833">
    <property type="protein sequence ID" value="CAL1573074.1"/>
    <property type="molecule type" value="Genomic_DNA"/>
</dbReference>
<dbReference type="PANTHER" id="PTHR14905">
    <property type="entry name" value="NG37"/>
    <property type="match status" value="1"/>
</dbReference>
<feature type="domain" description="VWA7 N-terminal" evidence="10">
    <location>
        <begin position="64"/>
        <end position="287"/>
    </location>
</feature>
<dbReference type="InterPro" id="IPR056861">
    <property type="entry name" value="HMCN1-like_VWA"/>
</dbReference>
<accession>A0AAV2J680</accession>
<feature type="domain" description="Hemicentin/VWA7 galactose-binding" evidence="7">
    <location>
        <begin position="465"/>
        <end position="556"/>
    </location>
</feature>
<sequence>MTCGLVVLSLVLVVTGVRGFSLDHDGASQSHWEITEEAVLRATAEACRAEAREEGRIFTLPATLTPQSLLEACEAKQSAGDFAKNKFQIKSSNALVNIDYALVPSRHFDNEEFEQGKKIITDGLLTVKVNIKNENYGAARRGLGEILHTIQDFYSHSNWVEMGNDHPFTNLIQGGDSLEYSTAKHRPTCRNCSDDCTGNILEDILSERLLTSGYFSPRSSNIKPTGKCSHGGNKDTTTHTDATGGINKDSVNSSHGHLHERAARVATEASIELLDDVHAAVGHKNFLRMMGVGSGKAIIFVIDTTQSMVSDIVLIRLVTIMTIQQLEGTENEPSVYILVPFNDPGFGPVTKTTNGNVFISAVTNLTANGGGDLPEKSLSDYNVAPIGSELFVFTDAPPKDTHLKNTILALIERTQCVVNFVISNNALKEPIYTDLAKASGGQVVTLKKSDVFSALTLLLDSSNSVTLLQAARKSSDNFMFSVAETETDLRLFITGTTDFTLVSPSGVVQESSTGPLTTSKQTVGDLLLVRLTNETGQWNIRLRSTNSYTLKITVRSPVDFFFSVMQQSELRSTGLAPETNKPSAGQNATLVVVLFGSDSATLKEAYVVYSSGAGELKGNITGHEDNEYLVHFDNLPSEEISVWVKLQDGSSLTKTTLENFQRQALTSIQPSSFSIASSIPSASLEPGSTFFTNLTISTEGTEGNFTIQVSNNQNLPSTIFPAIVNVMRGRSAIAAPEIFIPNTTASGTEIIVVVEVGDAKDFNYKRLTLTAITPVTDIHAPVFSLLSPDPNCTDTCTSTYQLSILVTNNTVLNRIFVREGNGILTFTSTKNVLSYNDSCCSPTVEIVAVDDAGNDEQ</sequence>
<evidence type="ECO:0000256" key="6">
    <source>
        <dbReference type="SAM" id="SignalP"/>
    </source>
</evidence>
<feature type="domain" description="VWA7 Ig-like" evidence="8">
    <location>
        <begin position="678"/>
        <end position="772"/>
    </location>
</feature>
<dbReference type="Pfam" id="PF25106">
    <property type="entry name" value="VWA_4"/>
    <property type="match status" value="1"/>
</dbReference>
<dbReference type="SUPFAM" id="SSF53300">
    <property type="entry name" value="vWA-like"/>
    <property type="match status" value="1"/>
</dbReference>
<evidence type="ECO:0000256" key="5">
    <source>
        <dbReference type="SAM" id="MobiDB-lite"/>
    </source>
</evidence>
<evidence type="ECO:0000313" key="12">
    <source>
        <dbReference type="Proteomes" id="UP001497482"/>
    </source>
</evidence>
<proteinExistence type="predicted"/>
<name>A0AAV2J680_KNICA</name>
<dbReference type="Pfam" id="PF25107">
    <property type="entry name" value="VWA7_N"/>
    <property type="match status" value="1"/>
</dbReference>
<dbReference type="Pfam" id="PF23560">
    <property type="entry name" value="GBD_Hemicentin"/>
    <property type="match status" value="1"/>
</dbReference>
<comment type="subcellular location">
    <subcellularLocation>
        <location evidence="1">Secreted</location>
    </subcellularLocation>
</comment>
<evidence type="ECO:0000259" key="10">
    <source>
        <dbReference type="Pfam" id="PF25107"/>
    </source>
</evidence>
<feature type="region of interest" description="Disordered" evidence="5">
    <location>
        <begin position="221"/>
        <end position="254"/>
    </location>
</feature>
<evidence type="ECO:0000256" key="1">
    <source>
        <dbReference type="ARBA" id="ARBA00004613"/>
    </source>
</evidence>
<dbReference type="InterPro" id="IPR036465">
    <property type="entry name" value="vWFA_dom_sf"/>
</dbReference>
<dbReference type="InterPro" id="IPR056862">
    <property type="entry name" value="VWA7_N"/>
</dbReference>
<evidence type="ECO:0000256" key="2">
    <source>
        <dbReference type="ARBA" id="ARBA00022525"/>
    </source>
</evidence>
<dbReference type="InterPro" id="IPR057615">
    <property type="entry name" value="Ig_VWA7"/>
</dbReference>